<sequence>MTAPSYTHPCLLYLYRQPDVLQLCEVFSPGPQQFLKEINAILRTPPAKSPLQIISLKHQSDLSSCHQIVRIRHQMMSCQPPRMVQQQWLSQLQAMSQIRRLTMSCQQPRKDSRMRCQQRWKLSTTKEGTVEAHFKLSSTKAGTKTESSQDAELTITKAAQAKLAP</sequence>
<name>A0A2N5UXH3_9BASI</name>
<dbReference type="EMBL" id="PGCJ01000158">
    <property type="protein sequence ID" value="PLW42414.1"/>
    <property type="molecule type" value="Genomic_DNA"/>
</dbReference>
<protein>
    <submittedName>
        <fullName evidence="1">Uncharacterized protein</fullName>
    </submittedName>
</protein>
<reference evidence="1 2" key="1">
    <citation type="submission" date="2017-11" db="EMBL/GenBank/DDBJ databases">
        <title>De novo assembly and phasing of dikaryotic genomes from two isolates of Puccinia coronata f. sp. avenae, the causal agent of oat crown rust.</title>
        <authorList>
            <person name="Miller M.E."/>
            <person name="Zhang Y."/>
            <person name="Omidvar V."/>
            <person name="Sperschneider J."/>
            <person name="Schwessinger B."/>
            <person name="Raley C."/>
            <person name="Palmer J.M."/>
            <person name="Garnica D."/>
            <person name="Upadhyaya N."/>
            <person name="Rathjen J."/>
            <person name="Taylor J.M."/>
            <person name="Park R.F."/>
            <person name="Dodds P.N."/>
            <person name="Hirsch C.D."/>
            <person name="Kianian S.F."/>
            <person name="Figueroa M."/>
        </authorList>
    </citation>
    <scope>NUCLEOTIDE SEQUENCE [LARGE SCALE GENOMIC DNA]</scope>
    <source>
        <strain evidence="1">12NC29</strain>
    </source>
</reference>
<accession>A0A2N5UXH3</accession>
<evidence type="ECO:0000313" key="2">
    <source>
        <dbReference type="Proteomes" id="UP000235388"/>
    </source>
</evidence>
<dbReference type="Proteomes" id="UP000235388">
    <property type="component" value="Unassembled WGS sequence"/>
</dbReference>
<organism evidence="1 2">
    <name type="scientific">Puccinia coronata f. sp. avenae</name>
    <dbReference type="NCBI Taxonomy" id="200324"/>
    <lineage>
        <taxon>Eukaryota</taxon>
        <taxon>Fungi</taxon>
        <taxon>Dikarya</taxon>
        <taxon>Basidiomycota</taxon>
        <taxon>Pucciniomycotina</taxon>
        <taxon>Pucciniomycetes</taxon>
        <taxon>Pucciniales</taxon>
        <taxon>Pucciniaceae</taxon>
        <taxon>Puccinia</taxon>
    </lineage>
</organism>
<gene>
    <name evidence="1" type="ORF">PCANC_09904</name>
</gene>
<evidence type="ECO:0000313" key="1">
    <source>
        <dbReference type="EMBL" id="PLW42414.1"/>
    </source>
</evidence>
<comment type="caution">
    <text evidence="1">The sequence shown here is derived from an EMBL/GenBank/DDBJ whole genome shotgun (WGS) entry which is preliminary data.</text>
</comment>
<keyword evidence="2" id="KW-1185">Reference proteome</keyword>
<dbReference type="AlphaFoldDB" id="A0A2N5UXH3"/>
<proteinExistence type="predicted"/>